<evidence type="ECO:0000256" key="1">
    <source>
        <dbReference type="SAM" id="Phobius"/>
    </source>
</evidence>
<dbReference type="Proteomes" id="UP000242219">
    <property type="component" value="Unassembled WGS sequence"/>
</dbReference>
<keyword evidence="3" id="KW-1185">Reference proteome</keyword>
<accession>A0A1V6LXB7</accession>
<name>A0A1V6LXB7_9BACT</name>
<dbReference type="AlphaFoldDB" id="A0A1V6LXB7"/>
<protein>
    <submittedName>
        <fullName evidence="2">Uncharacterized protein</fullName>
    </submittedName>
</protein>
<organism evidence="2 3">
    <name type="scientific">Candidatus Brocadia sapporoensis</name>
    <dbReference type="NCBI Taxonomy" id="392547"/>
    <lineage>
        <taxon>Bacteria</taxon>
        <taxon>Pseudomonadati</taxon>
        <taxon>Planctomycetota</taxon>
        <taxon>Candidatus Brocadiia</taxon>
        <taxon>Candidatus Brocadiales</taxon>
        <taxon>Candidatus Brocadiaceae</taxon>
        <taxon>Candidatus Brocadia</taxon>
    </lineage>
</organism>
<sequence length="72" mass="8330">MEKTIQNDRNTSRNGFNEVRREMKSNGHFYYTYCASIAGIIALLLAYFVFFLKIVVDFIKEASLGLTILYPL</sequence>
<reference evidence="2 3" key="1">
    <citation type="journal article" date="2016" name="Genome Announc.">
        <title>Draft Genome Sequence of the Anaerobic Ammonium-Oxidizing Bacterium 'Candidatus Brocadia sp. 40'.</title>
        <authorList>
            <person name="Ali M."/>
            <person name="Haroon M.F."/>
            <person name="Narita Y."/>
            <person name="Zhang L."/>
            <person name="Rangel Shaw D."/>
            <person name="Okabe S."/>
            <person name="Saikaly P.E."/>
        </authorList>
    </citation>
    <scope>NUCLEOTIDE SEQUENCE [LARGE SCALE GENOMIC DNA]</scope>
    <source>
        <strain evidence="2 3">40</strain>
    </source>
</reference>
<keyword evidence="1" id="KW-0472">Membrane</keyword>
<comment type="caution">
    <text evidence="2">The sequence shown here is derived from an EMBL/GenBank/DDBJ whole genome shotgun (WGS) entry which is preliminary data.</text>
</comment>
<dbReference type="EMBL" id="MJUW02000116">
    <property type="protein sequence ID" value="OQD44791.1"/>
    <property type="molecule type" value="Genomic_DNA"/>
</dbReference>
<dbReference type="RefSeq" id="WP_070068037.1">
    <property type="nucleotide sequence ID" value="NZ_MJUW02000116.1"/>
</dbReference>
<evidence type="ECO:0000313" key="2">
    <source>
        <dbReference type="EMBL" id="OQD44791.1"/>
    </source>
</evidence>
<evidence type="ECO:0000313" key="3">
    <source>
        <dbReference type="Proteomes" id="UP000242219"/>
    </source>
</evidence>
<proteinExistence type="predicted"/>
<feature type="transmembrane region" description="Helical" evidence="1">
    <location>
        <begin position="30"/>
        <end position="52"/>
    </location>
</feature>
<keyword evidence="1" id="KW-0812">Transmembrane</keyword>
<gene>
    <name evidence="2" type="ORF">BIY37_11825</name>
</gene>
<keyword evidence="1" id="KW-1133">Transmembrane helix</keyword>